<reference evidence="2" key="1">
    <citation type="submission" date="2020-08" db="EMBL/GenBank/DDBJ databases">
        <title>Multicomponent nature underlies the extraordinary mechanical properties of spider dragline silk.</title>
        <authorList>
            <person name="Kono N."/>
            <person name="Nakamura H."/>
            <person name="Mori M."/>
            <person name="Yoshida Y."/>
            <person name="Ohtoshi R."/>
            <person name="Malay A.D."/>
            <person name="Moran D.A.P."/>
            <person name="Tomita M."/>
            <person name="Numata K."/>
            <person name="Arakawa K."/>
        </authorList>
    </citation>
    <scope>NUCLEOTIDE SEQUENCE</scope>
</reference>
<evidence type="ECO:0000313" key="2">
    <source>
        <dbReference type="EMBL" id="GFS73181.1"/>
    </source>
</evidence>
<organism evidence="2 3">
    <name type="scientific">Nephila pilipes</name>
    <name type="common">Giant wood spider</name>
    <name type="synonym">Nephila maculata</name>
    <dbReference type="NCBI Taxonomy" id="299642"/>
    <lineage>
        <taxon>Eukaryota</taxon>
        <taxon>Metazoa</taxon>
        <taxon>Ecdysozoa</taxon>
        <taxon>Arthropoda</taxon>
        <taxon>Chelicerata</taxon>
        <taxon>Arachnida</taxon>
        <taxon>Araneae</taxon>
        <taxon>Araneomorphae</taxon>
        <taxon>Entelegynae</taxon>
        <taxon>Araneoidea</taxon>
        <taxon>Nephilidae</taxon>
        <taxon>Nephila</taxon>
    </lineage>
</organism>
<feature type="non-terminal residue" evidence="2">
    <location>
        <position position="1"/>
    </location>
</feature>
<accession>A0A8X6MR70</accession>
<comment type="caution">
    <text evidence="2">The sequence shown here is derived from an EMBL/GenBank/DDBJ whole genome shotgun (WGS) entry which is preliminary data.</text>
</comment>
<dbReference type="AlphaFoldDB" id="A0A8X6MR70"/>
<gene>
    <name evidence="2" type="primary">AVEN_7642_1</name>
    <name evidence="2" type="ORF">NPIL_314221</name>
</gene>
<feature type="region of interest" description="Disordered" evidence="1">
    <location>
        <begin position="92"/>
        <end position="116"/>
    </location>
</feature>
<proteinExistence type="predicted"/>
<dbReference type="OrthoDB" id="6432657at2759"/>
<name>A0A8X6MR70_NEPPI</name>
<evidence type="ECO:0000256" key="1">
    <source>
        <dbReference type="SAM" id="MobiDB-lite"/>
    </source>
</evidence>
<protein>
    <submittedName>
        <fullName evidence="2">Uncharacterized protein</fullName>
    </submittedName>
</protein>
<keyword evidence="3" id="KW-1185">Reference proteome</keyword>
<evidence type="ECO:0000313" key="3">
    <source>
        <dbReference type="Proteomes" id="UP000887013"/>
    </source>
</evidence>
<sequence>GQPEENPPNHLVRARLNKTQKYKPLLSYFNDKGYSSVEIVPIVVGALGARDPENEKFLRKICTASYLKLMRKLCVSDSIMWSRDIYIQHRTGKKQYGGPQDPSPGVVQDTDLEELD</sequence>
<dbReference type="EMBL" id="BMAW01001229">
    <property type="protein sequence ID" value="GFS73181.1"/>
    <property type="molecule type" value="Genomic_DNA"/>
</dbReference>
<dbReference type="Proteomes" id="UP000887013">
    <property type="component" value="Unassembled WGS sequence"/>
</dbReference>